<evidence type="ECO:0000313" key="1">
    <source>
        <dbReference type="EMBL" id="MBK1879827.1"/>
    </source>
</evidence>
<dbReference type="SUPFAM" id="SSF49478">
    <property type="entry name" value="Cna protein B-type domain"/>
    <property type="match status" value="1"/>
</dbReference>
<dbReference type="Proteomes" id="UP000617628">
    <property type="component" value="Unassembled WGS sequence"/>
</dbReference>
<dbReference type="PANTHER" id="PTHR30451:SF5">
    <property type="entry name" value="SLR0019 PROTEIN"/>
    <property type="match status" value="1"/>
</dbReference>
<comment type="caution">
    <text evidence="1">The sequence shown here is derived from an EMBL/GenBank/DDBJ whole genome shotgun (WGS) entry which is preliminary data.</text>
</comment>
<dbReference type="PANTHER" id="PTHR30451">
    <property type="entry name" value="OUTER MEMBRANE USHER PROTEIN"/>
    <property type="match status" value="1"/>
</dbReference>
<sequence length="818" mass="90199">MISRPARTFFLIVLALVFRSATCGESLLAEDPYAVTLPLEIEINGTPKGEIIIRSDASLQIVEIEGSILKELLTGKVVDDLNDLVAALPEGFHTLESYQELGLEIALDLERLVVALQIQERAAYLDEGIKRISLGYHKAPNYEAHTRQATLSGYANFRLRSTISAREGAETTTRNQLGISHVLNLKGYALEGESRWSENDRFQTSELRLVKDFPQHLWRLSAGDVSTPVIELQRGFQIFGANLSKEFGIQPYRTFTPTGSAAFEIAEPATVTVKVNGATTRTLQLDPGNYNIDEFKLVAGPNQMDLQIETQSGLIDTLSVSEFGALNHLDAGVSTYSFSYGLPRTSASATDARTISSSNWYQRYTSRTPIFSGYYKRGLTNQLTFSLDAQGSSEWNRLGTSVSAASERFGAISLALSHNQTNDTPGALSTRLNWSRRIAGYQLSLNSLYTQSGYHLTRSGQTASPLSIKSSNSLNISKLLFEKLNVSTIFLQQNKHDGTSTRNLSLTLGRRIGKIYTSLSLRHSRTFDSSDYNAYLTCTWNPARKWRTRSQVRSSNIPGATSVSTNIDYANRRADDYFNLRLNALHSDTGYNLGGSFDYQAGLYSAAFSHNQVYGAIDDYVNKGTQTNLTATSAIAFADGAFGFANRIRNSFAIISKHDAWSEVNLGINPTVGGFEKNNTSPIFSAVLPSLLPYREAAATVQTVDSDLFLERNDYYFFPNYKRGTKLKLGNDAIYAARGTLLYSDEVPVKYKGVRLTSDSGKIVDTFTNGAGRFMASSLTPGTYKVTVANTSEFTEFAVVKGETMIILGKLLLQEKEN</sequence>
<protein>
    <submittedName>
        <fullName evidence="1">Fimbrial biogenesis outer membrane usher protein</fullName>
    </submittedName>
</protein>
<dbReference type="GO" id="GO:0009279">
    <property type="term" value="C:cell outer membrane"/>
    <property type="evidence" value="ECO:0007669"/>
    <property type="project" value="TreeGrafter"/>
</dbReference>
<dbReference type="Pfam" id="PF00577">
    <property type="entry name" value="Usher"/>
    <property type="match status" value="1"/>
</dbReference>
<organism evidence="1 2">
    <name type="scientific">Pelagicoccus mobilis</name>
    <dbReference type="NCBI Taxonomy" id="415221"/>
    <lineage>
        <taxon>Bacteria</taxon>
        <taxon>Pseudomonadati</taxon>
        <taxon>Verrucomicrobiota</taxon>
        <taxon>Opitutia</taxon>
        <taxon>Puniceicoccales</taxon>
        <taxon>Pelagicoccaceae</taxon>
        <taxon>Pelagicoccus</taxon>
    </lineage>
</organism>
<keyword evidence="2" id="KW-1185">Reference proteome</keyword>
<accession>A0A934RZY2</accession>
<reference evidence="1" key="1">
    <citation type="submission" date="2021-01" db="EMBL/GenBank/DDBJ databases">
        <title>Modified the classification status of verrucomicrobia.</title>
        <authorList>
            <person name="Feng X."/>
        </authorList>
    </citation>
    <scope>NUCLEOTIDE SEQUENCE</scope>
    <source>
        <strain evidence="1">KCTC 13126</strain>
    </source>
</reference>
<gene>
    <name evidence="1" type="ORF">JIN87_23285</name>
</gene>
<dbReference type="InterPro" id="IPR000015">
    <property type="entry name" value="Fimb_usher"/>
</dbReference>
<dbReference type="EMBL" id="JAENIL010000059">
    <property type="protein sequence ID" value="MBK1879827.1"/>
    <property type="molecule type" value="Genomic_DNA"/>
</dbReference>
<name>A0A934RZY2_9BACT</name>
<dbReference type="RefSeq" id="WP_200358076.1">
    <property type="nucleotide sequence ID" value="NZ_JAENIL010000059.1"/>
</dbReference>
<dbReference type="GO" id="GO:0009297">
    <property type="term" value="P:pilus assembly"/>
    <property type="evidence" value="ECO:0007669"/>
    <property type="project" value="InterPro"/>
</dbReference>
<dbReference type="GO" id="GO:0015473">
    <property type="term" value="F:fimbrial usher porin activity"/>
    <property type="evidence" value="ECO:0007669"/>
    <property type="project" value="InterPro"/>
</dbReference>
<dbReference type="AlphaFoldDB" id="A0A934RZY2"/>
<proteinExistence type="predicted"/>
<evidence type="ECO:0000313" key="2">
    <source>
        <dbReference type="Proteomes" id="UP000617628"/>
    </source>
</evidence>
<dbReference type="Gene3D" id="2.60.40.3110">
    <property type="match status" value="1"/>
</dbReference>